<dbReference type="EMBL" id="LGSS01000004">
    <property type="protein sequence ID" value="KNF08986.1"/>
    <property type="molecule type" value="Genomic_DNA"/>
</dbReference>
<keyword evidence="5" id="KW-1185">Reference proteome</keyword>
<comment type="caution">
    <text evidence="4">The sequence shown here is derived from an EMBL/GenBank/DDBJ whole genome shotgun (WGS) entry which is preliminary data.</text>
</comment>
<dbReference type="AlphaFoldDB" id="A0A0L0WBY4"/>
<reference evidence="5" key="1">
    <citation type="submission" date="2015-07" db="EMBL/GenBank/DDBJ databases">
        <title>Draft genome sequence of the purine-degrading Gottschalkia purinilyticum DSM 1384 (formerly Clostridium purinilyticum).</title>
        <authorList>
            <person name="Poehlein A."/>
            <person name="Schiel-Bengelsdorf B."/>
            <person name="Bengelsdorf F.R."/>
            <person name="Daniel R."/>
            <person name="Duerre P."/>
        </authorList>
    </citation>
    <scope>NUCLEOTIDE SEQUENCE [LARGE SCALE GENOMIC DNA]</scope>
    <source>
        <strain evidence="5">DSM 1384</strain>
    </source>
</reference>
<evidence type="ECO:0000256" key="1">
    <source>
        <dbReference type="ARBA" id="ARBA00022630"/>
    </source>
</evidence>
<dbReference type="SUPFAM" id="SSF52218">
    <property type="entry name" value="Flavoproteins"/>
    <property type="match status" value="1"/>
</dbReference>
<proteinExistence type="predicted"/>
<dbReference type="GO" id="GO:0016491">
    <property type="term" value="F:oxidoreductase activity"/>
    <property type="evidence" value="ECO:0007669"/>
    <property type="project" value="InterPro"/>
</dbReference>
<dbReference type="Pfam" id="PF03358">
    <property type="entry name" value="FMN_red"/>
    <property type="match status" value="1"/>
</dbReference>
<dbReference type="STRING" id="1503.CLPU_4c00320"/>
<protein>
    <submittedName>
        <fullName evidence="4">NADPH-dependent FMN reductase</fullName>
    </submittedName>
</protein>
<evidence type="ECO:0000259" key="3">
    <source>
        <dbReference type="Pfam" id="PF03358"/>
    </source>
</evidence>
<sequence>MNGVSYEVSMRDYSLKDMRFSQMDYIKGAIILDWVILDGSESKNDSISNIKNILTRMIKQRGDSYYYFNLNDMNILPCRSCGACAYHTPGKCIVDDNMPDIIRAIASSSCIVLLTPIVFGGYSFQLKKAVDKFSLMAVPLFIVKEGHLLHPTRYGYKSIISIGTTEKNIKGETENFRLLLERNALNMQCPYHKALIFNKSEENQEIEYEILNMLKEVPKC</sequence>
<accession>A0A0L0WBY4</accession>
<evidence type="ECO:0000313" key="4">
    <source>
        <dbReference type="EMBL" id="KNF08986.1"/>
    </source>
</evidence>
<feature type="domain" description="NADPH-dependent FMN reductase-like" evidence="3">
    <location>
        <begin position="35"/>
        <end position="135"/>
    </location>
</feature>
<dbReference type="Gene3D" id="3.40.50.360">
    <property type="match status" value="1"/>
</dbReference>
<organism evidence="4 5">
    <name type="scientific">Gottschalkia purinilytica</name>
    <name type="common">Clostridium purinilyticum</name>
    <dbReference type="NCBI Taxonomy" id="1503"/>
    <lineage>
        <taxon>Bacteria</taxon>
        <taxon>Bacillati</taxon>
        <taxon>Bacillota</taxon>
        <taxon>Tissierellia</taxon>
        <taxon>Tissierellales</taxon>
        <taxon>Gottschalkiaceae</taxon>
        <taxon>Gottschalkia</taxon>
    </lineage>
</organism>
<name>A0A0L0WBY4_GOTPU</name>
<keyword evidence="2" id="KW-0288">FMN</keyword>
<dbReference type="InterPro" id="IPR029039">
    <property type="entry name" value="Flavoprotein-like_sf"/>
</dbReference>
<dbReference type="PANTHER" id="PTHR43278">
    <property type="entry name" value="NAD(P)H-DEPENDENT FMN-CONTAINING OXIDOREDUCTASE YWQN-RELATED"/>
    <property type="match status" value="1"/>
</dbReference>
<keyword evidence="1" id="KW-0285">Flavoprotein</keyword>
<evidence type="ECO:0000256" key="2">
    <source>
        <dbReference type="ARBA" id="ARBA00022643"/>
    </source>
</evidence>
<dbReference type="Proteomes" id="UP000037267">
    <property type="component" value="Unassembled WGS sequence"/>
</dbReference>
<evidence type="ECO:0000313" key="5">
    <source>
        <dbReference type="Proteomes" id="UP000037267"/>
    </source>
</evidence>
<dbReference type="PANTHER" id="PTHR43278:SF2">
    <property type="entry name" value="IRON-SULFUR FLAVOPROTEIN"/>
    <property type="match status" value="1"/>
</dbReference>
<gene>
    <name evidence="4" type="ORF">CLPU_4c00320</name>
</gene>
<dbReference type="InterPro" id="IPR005025">
    <property type="entry name" value="FMN_Rdtase-like_dom"/>
</dbReference>
<dbReference type="InterPro" id="IPR051796">
    <property type="entry name" value="ISF_SsuE-like"/>
</dbReference>